<feature type="domain" description="AB hydrolase-1" evidence="9">
    <location>
        <begin position="25"/>
        <end position="268"/>
    </location>
</feature>
<dbReference type="PRINTS" id="PR00412">
    <property type="entry name" value="EPOXHYDRLASE"/>
</dbReference>
<reference evidence="10" key="1">
    <citation type="submission" date="2025-08" db="UniProtKB">
        <authorList>
            <consortium name="Ensembl"/>
        </authorList>
    </citation>
    <scope>IDENTIFICATION</scope>
</reference>
<reference evidence="10" key="2">
    <citation type="submission" date="2025-09" db="UniProtKB">
        <authorList>
            <consortium name="Ensembl"/>
        </authorList>
    </citation>
    <scope>IDENTIFICATION</scope>
</reference>
<comment type="function">
    <text evidence="8">Lipase that preferentially hydrolysis medium-chain saturated monoacylglycerols including 2-arachidonoylglycerol. Through 2-arachidonoylglycerol degradation may regulate endocannabinoid signaling pathways. Also has a lysophosphatidyl lipase activity with a preference for lysophosphatidylglycerol among other lysophospholipids. Also able to degrade bis(monoacylglycero)phosphate (BMP) and constitutes the major enzyme for BMP catabolism. BMP, also known as lysobisphosphatidic acid, is enriched in late endosomes and lysosomes and plays a key role in the formation of intraluminal vesicles and in lipid sorting.</text>
</comment>
<protein>
    <recommendedName>
        <fullName evidence="3">acylglycerol lipase</fullName>
        <ecNumber evidence="3">3.1.1.23</ecNumber>
    </recommendedName>
</protein>
<dbReference type="GO" id="GO:0047372">
    <property type="term" value="F:monoacylglycerol lipase activity"/>
    <property type="evidence" value="ECO:0007669"/>
    <property type="project" value="UniProtKB-EC"/>
</dbReference>
<evidence type="ECO:0000256" key="1">
    <source>
        <dbReference type="ARBA" id="ARBA00001613"/>
    </source>
</evidence>
<dbReference type="InterPro" id="IPR029058">
    <property type="entry name" value="AB_hydrolase_fold"/>
</dbReference>
<dbReference type="Proteomes" id="UP000694545">
    <property type="component" value="Unplaced"/>
</dbReference>
<evidence type="ECO:0000256" key="7">
    <source>
        <dbReference type="ARBA" id="ARBA00047662"/>
    </source>
</evidence>
<dbReference type="GO" id="GO:0031902">
    <property type="term" value="C:late endosome membrane"/>
    <property type="evidence" value="ECO:0007669"/>
    <property type="project" value="UniProtKB-SubCell"/>
</dbReference>
<accession>A0A8D2LH26</accession>
<dbReference type="PRINTS" id="PR00111">
    <property type="entry name" value="ABHYDROLASE"/>
</dbReference>
<dbReference type="InterPro" id="IPR000073">
    <property type="entry name" value="AB_hydrolase_1"/>
</dbReference>
<dbReference type="InterPro" id="IPR050266">
    <property type="entry name" value="AB_hydrolase_sf"/>
</dbReference>
<comment type="subcellular location">
    <subcellularLocation>
        <location evidence="4">Late endosome membrane</location>
        <topology evidence="4">Single-pass type II membrane protein</topology>
    </subcellularLocation>
    <subcellularLocation>
        <location evidence="5">Lysosome membrane</location>
        <topology evidence="5">Single-pass type II membrane protein</topology>
    </subcellularLocation>
    <subcellularLocation>
        <location evidence="6">Mitochondrion membrane</location>
        <topology evidence="6">Single-pass type II membrane protein</topology>
    </subcellularLocation>
</comment>
<dbReference type="AlphaFoldDB" id="A0A8D2LH26"/>
<evidence type="ECO:0000313" key="10">
    <source>
        <dbReference type="Ensembl" id="ENSVKKP00000022494.1"/>
    </source>
</evidence>
<dbReference type="Ensembl" id="ENSVKKT00000023052.1">
    <property type="protein sequence ID" value="ENSVKKP00000022494.1"/>
    <property type="gene ID" value="ENSVKKG00000014974.1"/>
</dbReference>
<evidence type="ECO:0000313" key="11">
    <source>
        <dbReference type="Proteomes" id="UP000694545"/>
    </source>
</evidence>
<comment type="catalytic activity">
    <reaction evidence="1">
        <text>Hydrolyzes glycerol monoesters of long-chain fatty acids.</text>
        <dbReference type="EC" id="3.1.1.23"/>
    </reaction>
</comment>
<dbReference type="GO" id="GO:0005765">
    <property type="term" value="C:lysosomal membrane"/>
    <property type="evidence" value="ECO:0007669"/>
    <property type="project" value="UniProtKB-SubCell"/>
</dbReference>
<dbReference type="Pfam" id="PF00561">
    <property type="entry name" value="Abhydrolase_1"/>
    <property type="match status" value="1"/>
</dbReference>
<evidence type="ECO:0000256" key="3">
    <source>
        <dbReference type="ARBA" id="ARBA00013254"/>
    </source>
</evidence>
<dbReference type="EC" id="3.1.1.23" evidence="3"/>
<name>A0A8D2LH26_VARKO</name>
<dbReference type="InterPro" id="IPR000639">
    <property type="entry name" value="Epox_hydrolase-like"/>
</dbReference>
<keyword evidence="11" id="KW-1185">Reference proteome</keyword>
<proteinExistence type="inferred from homology"/>
<dbReference type="GO" id="GO:0032281">
    <property type="term" value="C:AMPA glutamate receptor complex"/>
    <property type="evidence" value="ECO:0007669"/>
    <property type="project" value="TreeGrafter"/>
</dbReference>
<evidence type="ECO:0000256" key="6">
    <source>
        <dbReference type="ARBA" id="ARBA00046308"/>
    </source>
</evidence>
<dbReference type="SUPFAM" id="SSF53474">
    <property type="entry name" value="alpha/beta-Hydrolases"/>
    <property type="match status" value="1"/>
</dbReference>
<evidence type="ECO:0000256" key="4">
    <source>
        <dbReference type="ARBA" id="ARBA00037797"/>
    </source>
</evidence>
<dbReference type="OMA" id="MMANQRI"/>
<sequence length="293" mass="32991">LKVRYAQHEGYKFCYFSRGKPGFDPSILMLHGFSLSKSMWLLTLEYLPKDTHLICVDLPGHGETTCLPGDDYTPVDQAKRLHQFVECTGLSRKPFHLVGLSMGGMVAGVYAALYPSDVCALSLLCPAGVRNPKDNKFITHLKELEESHKLVGNNPLIPLNVQQGVELYKLSVYHRSWVASPWYNLMALDWRLDVANLFLAWKGFSDFTTEKTRYSLHDHMSKITAPTQIIWGKNDQILDPSGAEILASGIPDTQVHMLEKCGHCIIFDCPKKTAELLLDFYNSNCAMKNKILA</sequence>
<evidence type="ECO:0000256" key="8">
    <source>
        <dbReference type="ARBA" id="ARBA00049568"/>
    </source>
</evidence>
<dbReference type="PANTHER" id="PTHR43798">
    <property type="entry name" value="MONOACYLGLYCEROL LIPASE"/>
    <property type="match status" value="1"/>
</dbReference>
<evidence type="ECO:0000256" key="2">
    <source>
        <dbReference type="ARBA" id="ARBA00008645"/>
    </source>
</evidence>
<evidence type="ECO:0000256" key="5">
    <source>
        <dbReference type="ARBA" id="ARBA00037874"/>
    </source>
</evidence>
<dbReference type="PANTHER" id="PTHR43798:SF5">
    <property type="entry name" value="MONOACYLGLYCEROL LIPASE ABHD6"/>
    <property type="match status" value="1"/>
</dbReference>
<evidence type="ECO:0000259" key="9">
    <source>
        <dbReference type="Pfam" id="PF00561"/>
    </source>
</evidence>
<comment type="catalytic activity">
    <reaction evidence="7">
        <text>1-dodecanoylglycerol + H2O = dodecanoate + glycerol + H(+)</text>
        <dbReference type="Rhea" id="RHEA:44316"/>
        <dbReference type="ChEBI" id="CHEBI:15377"/>
        <dbReference type="ChEBI" id="CHEBI:15378"/>
        <dbReference type="ChEBI" id="CHEBI:17754"/>
        <dbReference type="ChEBI" id="CHEBI:18262"/>
        <dbReference type="ChEBI" id="CHEBI:75539"/>
    </reaction>
</comment>
<dbReference type="Gene3D" id="3.40.50.1820">
    <property type="entry name" value="alpha/beta hydrolase"/>
    <property type="match status" value="1"/>
</dbReference>
<dbReference type="GO" id="GO:0046464">
    <property type="term" value="P:acylglycerol catabolic process"/>
    <property type="evidence" value="ECO:0007669"/>
    <property type="project" value="TreeGrafter"/>
</dbReference>
<dbReference type="GO" id="GO:0031966">
    <property type="term" value="C:mitochondrial membrane"/>
    <property type="evidence" value="ECO:0007669"/>
    <property type="project" value="UniProtKB-SubCell"/>
</dbReference>
<comment type="similarity">
    <text evidence="2">Belongs to the AB hydrolase superfamily.</text>
</comment>
<organism evidence="10 11">
    <name type="scientific">Varanus komodoensis</name>
    <name type="common">Komodo dragon</name>
    <dbReference type="NCBI Taxonomy" id="61221"/>
    <lineage>
        <taxon>Eukaryota</taxon>
        <taxon>Metazoa</taxon>
        <taxon>Chordata</taxon>
        <taxon>Craniata</taxon>
        <taxon>Vertebrata</taxon>
        <taxon>Euteleostomi</taxon>
        <taxon>Lepidosauria</taxon>
        <taxon>Squamata</taxon>
        <taxon>Bifurcata</taxon>
        <taxon>Unidentata</taxon>
        <taxon>Episquamata</taxon>
        <taxon>Toxicofera</taxon>
        <taxon>Anguimorpha</taxon>
        <taxon>Paleoanguimorpha</taxon>
        <taxon>Varanoidea</taxon>
        <taxon>Varanidae</taxon>
        <taxon>Varanus</taxon>
    </lineage>
</organism>